<dbReference type="EMBL" id="CAXAMM010019354">
    <property type="protein sequence ID" value="CAK9045508.1"/>
    <property type="molecule type" value="Genomic_DNA"/>
</dbReference>
<evidence type="ECO:0000313" key="3">
    <source>
        <dbReference type="Proteomes" id="UP001642464"/>
    </source>
</evidence>
<keyword evidence="3" id="KW-1185">Reference proteome</keyword>
<feature type="chain" id="PRO_5047278455" description="Sulfotransferase" evidence="1">
    <location>
        <begin position="27"/>
        <end position="390"/>
    </location>
</feature>
<dbReference type="Pfam" id="PF03567">
    <property type="entry name" value="Sulfotransfer_2"/>
    <property type="match status" value="1"/>
</dbReference>
<name>A0ABP0M1Y6_9DINO</name>
<organism evidence="2 3">
    <name type="scientific">Durusdinium trenchii</name>
    <dbReference type="NCBI Taxonomy" id="1381693"/>
    <lineage>
        <taxon>Eukaryota</taxon>
        <taxon>Sar</taxon>
        <taxon>Alveolata</taxon>
        <taxon>Dinophyceae</taxon>
        <taxon>Suessiales</taxon>
        <taxon>Symbiodiniaceae</taxon>
        <taxon>Durusdinium</taxon>
    </lineage>
</organism>
<sequence>MLAPTLAPSSLLGMLWFATLLVVATASRDDVAMLQQPRKDMEPSGLQMTQADSLENMALGPLMLKVKEECLSSTQQCLPALIEARHRVWPYVQAELGKEIKPYEPSSFTADFASAWLKDEVCHGKTFFLLHVWKAVGWGAIRNLQQLVGGNVKRHNRRGWRGDLHPYDCQNVSHPSTFTFVRNPLTRFISGYAQLEQLREQHYHQDAIDHRKNFPPNPVLNFLTGKPGSVERAMQFLDRFFVDGVLHDGHVRPQSEYFVKPYGNKCLLAVDFVGKMENVVGDWKRFLDSQQCHVTTQFNLTAGRHNSSSDTKHALADAAGIVGAASIVELQAGAQQSMERALHLQGTYLRALCWLYLVDYVMFRYDLPRGCNHPDMLHIAQLSNISVSDS</sequence>
<evidence type="ECO:0008006" key="4">
    <source>
        <dbReference type="Google" id="ProtNLM"/>
    </source>
</evidence>
<protein>
    <recommendedName>
        <fullName evidence="4">Sulfotransferase</fullName>
    </recommendedName>
</protein>
<keyword evidence="1" id="KW-0732">Signal</keyword>
<dbReference type="InterPro" id="IPR005331">
    <property type="entry name" value="Sulfotransferase"/>
</dbReference>
<gene>
    <name evidence="2" type="ORF">SCF082_LOCUS25716</name>
</gene>
<evidence type="ECO:0000256" key="1">
    <source>
        <dbReference type="SAM" id="SignalP"/>
    </source>
</evidence>
<comment type="caution">
    <text evidence="2">The sequence shown here is derived from an EMBL/GenBank/DDBJ whole genome shotgun (WGS) entry which is preliminary data.</text>
</comment>
<evidence type="ECO:0000313" key="2">
    <source>
        <dbReference type="EMBL" id="CAK9045508.1"/>
    </source>
</evidence>
<reference evidence="2 3" key="1">
    <citation type="submission" date="2024-02" db="EMBL/GenBank/DDBJ databases">
        <authorList>
            <person name="Chen Y."/>
            <person name="Shah S."/>
            <person name="Dougan E. K."/>
            <person name="Thang M."/>
            <person name="Chan C."/>
        </authorList>
    </citation>
    <scope>NUCLEOTIDE SEQUENCE [LARGE SCALE GENOMIC DNA]</scope>
</reference>
<proteinExistence type="predicted"/>
<accession>A0ABP0M1Y6</accession>
<dbReference type="Proteomes" id="UP001642464">
    <property type="component" value="Unassembled WGS sequence"/>
</dbReference>
<feature type="signal peptide" evidence="1">
    <location>
        <begin position="1"/>
        <end position="26"/>
    </location>
</feature>